<dbReference type="PANTHER" id="PTHR42964:SF1">
    <property type="entry name" value="POLYKETIDE BIOSYNTHESIS ENOYL-COA HYDRATASE PKSH-RELATED"/>
    <property type="match status" value="1"/>
</dbReference>
<dbReference type="InterPro" id="IPR018376">
    <property type="entry name" value="Enoyl-CoA_hyd/isom_CS"/>
</dbReference>
<dbReference type="PROSITE" id="PS00166">
    <property type="entry name" value="ENOYL_COA_HYDRATASE"/>
    <property type="match status" value="1"/>
</dbReference>
<sequence>MPHYECISVETEDRVTTVTLNRPHKRNAMSPQLNDEMLDALTRLSTDAGTDVLVLTGAGDSFSAGMDLKEYFRETDHDQVLADKARWTMREWAYNRLRFFPRVTIAAVNGWCFGGAFMPLVSCDLAIAADEAQFGLSEVNWGILPGGLVTKDIALSMGYRDALYYALTGETFGGQRAREIGLVNSSVPAEELGEAVRELTAKLRKLNPEVLRSTKETFRHAATMSYEQATDYMAAKSAQLLTRDGEDGRQKGLTQFLDTKEIKPGLAPYRRTDSGS</sequence>
<dbReference type="PANTHER" id="PTHR42964">
    <property type="entry name" value="ENOYL-COA HYDRATASE"/>
    <property type="match status" value="1"/>
</dbReference>
<dbReference type="Pfam" id="PF00378">
    <property type="entry name" value="ECH_1"/>
    <property type="match status" value="1"/>
</dbReference>
<evidence type="ECO:0000256" key="1">
    <source>
        <dbReference type="ARBA" id="ARBA00005254"/>
    </source>
</evidence>
<proteinExistence type="inferred from homology"/>
<reference evidence="3" key="1">
    <citation type="submission" date="2022-03" db="EMBL/GenBank/DDBJ databases">
        <title>Streptomyces 7R015 and 7R016 isolated from Barleria lupulina in Thailand.</title>
        <authorList>
            <person name="Kanchanasin P."/>
            <person name="Phongsopitanun W."/>
            <person name="Tanasupawat S."/>
        </authorList>
    </citation>
    <scope>NUCLEOTIDE SEQUENCE</scope>
    <source>
        <strain evidence="3">7R015</strain>
    </source>
</reference>
<evidence type="ECO:0000256" key="2">
    <source>
        <dbReference type="RuleBase" id="RU003707"/>
    </source>
</evidence>
<dbReference type="Proteomes" id="UP001165269">
    <property type="component" value="Unassembled WGS sequence"/>
</dbReference>
<dbReference type="GO" id="GO:0050547">
    <property type="term" value="F:feruloyl-CoA hydratase/lyase activity"/>
    <property type="evidence" value="ECO:0007669"/>
    <property type="project" value="UniProtKB-EC"/>
</dbReference>
<dbReference type="InterPro" id="IPR001753">
    <property type="entry name" value="Enoyl-CoA_hydra/iso"/>
</dbReference>
<comment type="caution">
    <text evidence="3">The sequence shown here is derived from an EMBL/GenBank/DDBJ whole genome shotgun (WGS) entry which is preliminary data.</text>
</comment>
<dbReference type="InterPro" id="IPR051683">
    <property type="entry name" value="Enoyl-CoA_Hydratase/Isomerase"/>
</dbReference>
<accession>A0ABS9Y8C2</accession>
<dbReference type="Gene3D" id="3.90.226.10">
    <property type="entry name" value="2-enoyl-CoA Hydratase, Chain A, domain 1"/>
    <property type="match status" value="1"/>
</dbReference>
<dbReference type="RefSeq" id="WP_242766728.1">
    <property type="nucleotide sequence ID" value="NZ_JALDAY010000006.1"/>
</dbReference>
<keyword evidence="4" id="KW-1185">Reference proteome</keyword>
<evidence type="ECO:0000313" key="3">
    <source>
        <dbReference type="EMBL" id="MCI3273468.1"/>
    </source>
</evidence>
<gene>
    <name evidence="3" type="ORF">MQP27_20430</name>
</gene>
<name>A0ABS9Y8C2_9ACTN</name>
<dbReference type="EMBL" id="JALDAY010000006">
    <property type="protein sequence ID" value="MCI3273468.1"/>
    <property type="molecule type" value="Genomic_DNA"/>
</dbReference>
<keyword evidence="3" id="KW-0456">Lyase</keyword>
<dbReference type="InterPro" id="IPR029045">
    <property type="entry name" value="ClpP/crotonase-like_dom_sf"/>
</dbReference>
<comment type="similarity">
    <text evidence="1 2">Belongs to the enoyl-CoA hydratase/isomerase family.</text>
</comment>
<dbReference type="EC" id="4.2.1.101" evidence="3"/>
<dbReference type="CDD" id="cd06558">
    <property type="entry name" value="crotonase-like"/>
    <property type="match status" value="1"/>
</dbReference>
<dbReference type="EC" id="4.1.2.61" evidence="3"/>
<organism evidence="3 4">
    <name type="scientific">Streptomyces cylindrosporus</name>
    <dbReference type="NCBI Taxonomy" id="2927583"/>
    <lineage>
        <taxon>Bacteria</taxon>
        <taxon>Bacillati</taxon>
        <taxon>Actinomycetota</taxon>
        <taxon>Actinomycetes</taxon>
        <taxon>Kitasatosporales</taxon>
        <taxon>Streptomycetaceae</taxon>
        <taxon>Streptomyces</taxon>
    </lineage>
</organism>
<dbReference type="SUPFAM" id="SSF52096">
    <property type="entry name" value="ClpP/crotonase"/>
    <property type="match status" value="1"/>
</dbReference>
<protein>
    <submittedName>
        <fullName evidence="3">p-hydroxycinnamoyl CoA hydratase/lyase</fullName>
        <ecNumber evidence="3">4.1.2.61</ecNumber>
        <ecNumber evidence="3">4.2.1.101</ecNumber>
    </submittedName>
</protein>
<evidence type="ECO:0000313" key="4">
    <source>
        <dbReference type="Proteomes" id="UP001165269"/>
    </source>
</evidence>
<dbReference type="NCBIfam" id="NF006588">
    <property type="entry name" value="PRK09120.1"/>
    <property type="match status" value="1"/>
</dbReference>
<dbReference type="Gene3D" id="6.10.250.2850">
    <property type="match status" value="1"/>
</dbReference>